<dbReference type="PANTHER" id="PTHR35333">
    <property type="entry name" value="BETA-LACTAMASE"/>
    <property type="match status" value="1"/>
</dbReference>
<dbReference type="InterPro" id="IPR000871">
    <property type="entry name" value="Beta-lactam_class-A"/>
</dbReference>
<dbReference type="SMART" id="SM00287">
    <property type="entry name" value="SH3b"/>
    <property type="match status" value="3"/>
</dbReference>
<dbReference type="InterPro" id="IPR012338">
    <property type="entry name" value="Beta-lactam/transpept-like"/>
</dbReference>
<dbReference type="EMBL" id="CP134494">
    <property type="protein sequence ID" value="WNF22681.1"/>
    <property type="molecule type" value="Genomic_DNA"/>
</dbReference>
<organism evidence="3 4">
    <name type="scientific">Mesobacillus jeotgali</name>
    <dbReference type="NCBI Taxonomy" id="129985"/>
    <lineage>
        <taxon>Bacteria</taxon>
        <taxon>Bacillati</taxon>
        <taxon>Bacillota</taxon>
        <taxon>Bacilli</taxon>
        <taxon>Bacillales</taxon>
        <taxon>Bacillaceae</taxon>
        <taxon>Mesobacillus</taxon>
    </lineage>
</organism>
<dbReference type="RefSeq" id="WP_311072783.1">
    <property type="nucleotide sequence ID" value="NZ_CP134494.1"/>
</dbReference>
<name>A0ABY9VNW7_9BACI</name>
<dbReference type="PANTHER" id="PTHR35333:SF3">
    <property type="entry name" value="BETA-LACTAMASE-TYPE TRANSPEPTIDASE FOLD CONTAINING PROTEIN"/>
    <property type="match status" value="1"/>
</dbReference>
<feature type="chain" id="PRO_5046959846" evidence="1">
    <location>
        <begin position="30"/>
        <end position="565"/>
    </location>
</feature>
<evidence type="ECO:0000259" key="2">
    <source>
        <dbReference type="SMART" id="SM00287"/>
    </source>
</evidence>
<dbReference type="GO" id="GO:0016787">
    <property type="term" value="F:hydrolase activity"/>
    <property type="evidence" value="ECO:0007669"/>
    <property type="project" value="UniProtKB-KW"/>
</dbReference>
<keyword evidence="1" id="KW-0732">Signal</keyword>
<gene>
    <name evidence="3" type="ORF">RH061_21410</name>
</gene>
<evidence type="ECO:0000313" key="4">
    <source>
        <dbReference type="Proteomes" id="UP001303324"/>
    </source>
</evidence>
<feature type="domain" description="SH3b" evidence="2">
    <location>
        <begin position="285"/>
        <end position="348"/>
    </location>
</feature>
<keyword evidence="3" id="KW-0378">Hydrolase</keyword>
<protein>
    <submittedName>
        <fullName evidence="3">Serine hydrolase</fullName>
    </submittedName>
</protein>
<dbReference type="Pfam" id="PF13354">
    <property type="entry name" value="Beta-lactamase2"/>
    <property type="match status" value="1"/>
</dbReference>
<dbReference type="SUPFAM" id="SSF56601">
    <property type="entry name" value="beta-lactamase/transpeptidase-like"/>
    <property type="match status" value="1"/>
</dbReference>
<keyword evidence="4" id="KW-1185">Reference proteome</keyword>
<sequence length="565" mass="62977">MSFIKKILIALLSLLVLLPSVLPAQIAQAATISAYQTFNNNVSKELKQYIKKSGGTITLHYRDLTTGEEFKLNSTSARKAASTIKLPLALYVMELAAAKKINLNEKLTYKRHHYYGGSGVIQKQRFGTKYSIRDLVKKSMIHSDNIAFIMLRERVGKNNFIAYMKKVGGKNAYPGGQNITSSTDLVVYANRLYTFSRTNPLGKELVDYLKKTDYNTTIPRGVKGVPVAHKVGMIPMSRIYNDIGIIYDKNPFALAVMTNNLSYTKSQKVIADIASIVFKHHKIKNKVYYVKTKRTTAVYPIPASNETKIGSLTRGESFKISADKVDWYEIQLGGKKGYLRKTDVYAYLNQPTKGFTNGSLKSNGLVVAKGYTKVLNKPDTKGKVLLYVNKGTSINIYSQSGDYYSLLIGNRMGYIHKNLLNLQYTSSIKYFEVKQENAEIFTFRNGVYVHMGKLKKGQIFMAKSIGAGPFIQGEIGTGVAYIKKTAATPIFNARINNSAAKLPVKGSILLDQEEAVYSSQNGNSADIIGKISKNQKVSYVKLENGYYEINFLGRKGYIKNKGSNI</sequence>
<feature type="signal peptide" evidence="1">
    <location>
        <begin position="1"/>
        <end position="29"/>
    </location>
</feature>
<evidence type="ECO:0000313" key="3">
    <source>
        <dbReference type="EMBL" id="WNF22681.1"/>
    </source>
</evidence>
<accession>A0ABY9VNW7</accession>
<dbReference type="Gene3D" id="2.30.30.40">
    <property type="entry name" value="SH3 Domains"/>
    <property type="match status" value="2"/>
</dbReference>
<dbReference type="InterPro" id="IPR045155">
    <property type="entry name" value="Beta-lactam_cat"/>
</dbReference>
<evidence type="ECO:0000256" key="1">
    <source>
        <dbReference type="SAM" id="SignalP"/>
    </source>
</evidence>
<dbReference type="Gene3D" id="3.40.710.10">
    <property type="entry name" value="DD-peptidase/beta-lactamase superfamily"/>
    <property type="match status" value="1"/>
</dbReference>
<feature type="domain" description="SH3b" evidence="2">
    <location>
        <begin position="361"/>
        <end position="423"/>
    </location>
</feature>
<dbReference type="InterPro" id="IPR003646">
    <property type="entry name" value="SH3-like_bac-type"/>
</dbReference>
<reference evidence="3 4" key="1">
    <citation type="submission" date="2023-09" db="EMBL/GenBank/DDBJ databases">
        <title>Microbial mechanism of fulvic acid promoting antimony reduction mineralization in rice fields.</title>
        <authorList>
            <person name="Chen G."/>
            <person name="Lan J."/>
        </authorList>
    </citation>
    <scope>NUCLEOTIDE SEQUENCE [LARGE SCALE GENOMIC DNA]</scope>
    <source>
        <strain evidence="3 4">PS1</strain>
    </source>
</reference>
<feature type="domain" description="SH3b" evidence="2">
    <location>
        <begin position="512"/>
        <end position="562"/>
    </location>
</feature>
<dbReference type="Proteomes" id="UP001303324">
    <property type="component" value="Chromosome"/>
</dbReference>
<proteinExistence type="predicted"/>